<name>A0A161ZXA8_DAUCS</name>
<dbReference type="EMBL" id="LNRQ01000006">
    <property type="protein sequence ID" value="KZM91730.1"/>
    <property type="molecule type" value="Genomic_DNA"/>
</dbReference>
<protein>
    <submittedName>
        <fullName evidence="1">Uncharacterized protein</fullName>
    </submittedName>
</protein>
<dbReference type="Proteomes" id="UP000077755">
    <property type="component" value="Chromosome 6"/>
</dbReference>
<evidence type="ECO:0000313" key="3">
    <source>
        <dbReference type="Proteomes" id="UP000077755"/>
    </source>
</evidence>
<dbReference type="EMBL" id="CP093348">
    <property type="protein sequence ID" value="WOH06012.1"/>
    <property type="molecule type" value="Genomic_DNA"/>
</dbReference>
<gene>
    <name evidence="1" type="ORF">DCAR_020905</name>
    <name evidence="2" type="ORF">DCAR_0625435</name>
</gene>
<accession>A0A161ZXA8</accession>
<reference evidence="1" key="1">
    <citation type="journal article" date="2016" name="Nat. Genet.">
        <title>A high-quality carrot genome assembly provides new insights into carotenoid accumulation and asterid genome evolution.</title>
        <authorList>
            <person name="Iorizzo M."/>
            <person name="Ellison S."/>
            <person name="Senalik D."/>
            <person name="Zeng P."/>
            <person name="Satapoomin P."/>
            <person name="Huang J."/>
            <person name="Bowman M."/>
            <person name="Iovene M."/>
            <person name="Sanseverino W."/>
            <person name="Cavagnaro P."/>
            <person name="Yildiz M."/>
            <person name="Macko-Podgorni A."/>
            <person name="Moranska E."/>
            <person name="Grzebelus E."/>
            <person name="Grzebelus D."/>
            <person name="Ashrafi H."/>
            <person name="Zheng Z."/>
            <person name="Cheng S."/>
            <person name="Spooner D."/>
            <person name="Van Deynze A."/>
            <person name="Simon P."/>
        </authorList>
    </citation>
    <scope>NUCLEOTIDE SEQUENCE [LARGE SCALE GENOMIC DNA]</scope>
    <source>
        <tissue evidence="1">Leaf</tissue>
    </source>
</reference>
<proteinExistence type="predicted"/>
<sequence>MDSYSSPVSVKRKLKRILSVFCFKIREHDLPELKKCLVFSRQQSSCKFDDNVHLSYALNFQDDAHLHHFAFRSFSAKLPRRLT</sequence>
<dbReference type="AlphaFoldDB" id="A0A161ZXA8"/>
<evidence type="ECO:0000313" key="2">
    <source>
        <dbReference type="EMBL" id="WOH06012.1"/>
    </source>
</evidence>
<keyword evidence="3" id="KW-1185">Reference proteome</keyword>
<dbReference type="Gramene" id="KZM91730">
    <property type="protein sequence ID" value="KZM91730"/>
    <property type="gene ID" value="DCAR_020905"/>
</dbReference>
<evidence type="ECO:0000313" key="1">
    <source>
        <dbReference type="EMBL" id="KZM91730.1"/>
    </source>
</evidence>
<reference evidence="2" key="2">
    <citation type="submission" date="2022-03" db="EMBL/GenBank/DDBJ databases">
        <title>Draft title - Genomic analysis of global carrot germplasm unveils the trajectory of domestication and the origin of high carotenoid orange carrot.</title>
        <authorList>
            <person name="Iorizzo M."/>
            <person name="Ellison S."/>
            <person name="Senalik D."/>
            <person name="Macko-Podgorni A."/>
            <person name="Grzebelus D."/>
            <person name="Bostan H."/>
            <person name="Rolling W."/>
            <person name="Curaba J."/>
            <person name="Simon P."/>
        </authorList>
    </citation>
    <scope>NUCLEOTIDE SEQUENCE</scope>
    <source>
        <tissue evidence="2">Leaf</tissue>
    </source>
</reference>
<organism evidence="1">
    <name type="scientific">Daucus carota subsp. sativus</name>
    <name type="common">Carrot</name>
    <dbReference type="NCBI Taxonomy" id="79200"/>
    <lineage>
        <taxon>Eukaryota</taxon>
        <taxon>Viridiplantae</taxon>
        <taxon>Streptophyta</taxon>
        <taxon>Embryophyta</taxon>
        <taxon>Tracheophyta</taxon>
        <taxon>Spermatophyta</taxon>
        <taxon>Magnoliopsida</taxon>
        <taxon>eudicotyledons</taxon>
        <taxon>Gunneridae</taxon>
        <taxon>Pentapetalae</taxon>
        <taxon>asterids</taxon>
        <taxon>campanulids</taxon>
        <taxon>Apiales</taxon>
        <taxon>Apiaceae</taxon>
        <taxon>Apioideae</taxon>
        <taxon>Scandiceae</taxon>
        <taxon>Daucinae</taxon>
        <taxon>Daucus</taxon>
        <taxon>Daucus sect. Daucus</taxon>
    </lineage>
</organism>